<evidence type="ECO:0000313" key="4">
    <source>
        <dbReference type="EMBL" id="KAF3209920.1"/>
    </source>
</evidence>
<dbReference type="Proteomes" id="UP000614610">
    <property type="component" value="Unassembled WGS sequence"/>
</dbReference>
<keyword evidence="1" id="KW-0175">Coiled coil</keyword>
<gene>
    <name evidence="4" type="ORF">TWF679_007144</name>
</gene>
<feature type="compositionally biased region" description="Polar residues" evidence="2">
    <location>
        <begin position="16"/>
        <end position="26"/>
    </location>
</feature>
<comment type="caution">
    <text evidence="4">The sequence shown here is derived from an EMBL/GenBank/DDBJ whole genome shotgun (WGS) entry which is preliminary data.</text>
</comment>
<dbReference type="PANTHER" id="PTHR46411">
    <property type="entry name" value="FAMILY ATPASE, PUTATIVE-RELATED"/>
    <property type="match status" value="1"/>
</dbReference>
<dbReference type="InterPro" id="IPR027417">
    <property type="entry name" value="P-loop_NTPase"/>
</dbReference>
<proteinExistence type="predicted"/>
<dbReference type="EMBL" id="WIWT01000040">
    <property type="protein sequence ID" value="KAF3209920.1"/>
    <property type="molecule type" value="Genomic_DNA"/>
</dbReference>
<sequence>MRHAGAALLPHKSSRHIPTQPQSASDNIEYKLTAQNAASMKIVERSQEQESTSALNDLCFGSSYPQSQLGARISRTNRQTAKLNASVFDTNYTNPTCTMMTLDSVIFDPTQKQETPTKQMQDKVQTRTKTDHTNTSKTESCLLGSPIPANGSTGIRIDPNYGYIETNSGTNPPARSLHLAAPIDELVEEVDVDSLRQKVRELENQVAELQKPAFSERQTLHRIFCGVKKPTIWLDHPRARNTRRKCQHYEANIPIPDEKAYFKRNKHIHFVVYQDFECCGNSILYIKESGYESSVSSASSDNDDDPGMAQHPFSIISREFAELISLLQARANIRDWDRGFKRYEHIFGPHNCILRYIERIRATILTFNPRQQHLLNLLFDFIQNNFGDEFRQAMKLFSQGYASADTICYLVGPGDVIVGKDNTHSLQAYIVRTWPRLDHNDKVTFNAWSWKFNGLFWKSEINVKFDLNDIFKDTDNVQINRLEYYPLKYGDSDTRDFLERRGFMIDTMTYRKMHPQSPMAKEAQVDDLGERIKDDLPLEGDQILILPSTIYGFHIQEKKWYEADVFLEERILSDLTRNALVSVFLRVLEYYDGILILTSNRVGTFDSAFKSRIQLAIHYENLSSEQRTKIWQGFIERLREVAYDEVDIDGLNTDKNIAKLAAYNLNGRQIRNNITTARQLALFKGTLMNMSHLESVIRVSLKFENYLQKVKSGTDEDIARGEGLR</sequence>
<dbReference type="PANTHER" id="PTHR46411:SF2">
    <property type="entry name" value="AAA+ ATPASE DOMAIN-CONTAINING PROTEIN"/>
    <property type="match status" value="1"/>
</dbReference>
<evidence type="ECO:0000259" key="3">
    <source>
        <dbReference type="Pfam" id="PF23232"/>
    </source>
</evidence>
<feature type="region of interest" description="Disordered" evidence="2">
    <location>
        <begin position="112"/>
        <end position="145"/>
    </location>
</feature>
<protein>
    <recommendedName>
        <fullName evidence="3">AAA+ ATPase lid domain-containing protein</fullName>
    </recommendedName>
</protein>
<evidence type="ECO:0000313" key="5">
    <source>
        <dbReference type="Proteomes" id="UP000614610"/>
    </source>
</evidence>
<evidence type="ECO:0000256" key="2">
    <source>
        <dbReference type="SAM" id="MobiDB-lite"/>
    </source>
</evidence>
<dbReference type="InterPro" id="IPR056599">
    <property type="entry name" value="AAA_lid_fung"/>
</dbReference>
<dbReference type="Gene3D" id="3.40.50.300">
    <property type="entry name" value="P-loop containing nucleotide triphosphate hydrolases"/>
    <property type="match status" value="1"/>
</dbReference>
<reference evidence="4" key="1">
    <citation type="submission" date="2019-06" db="EMBL/GenBank/DDBJ databases">
        <authorList>
            <person name="Palmer J.M."/>
        </authorList>
    </citation>
    <scope>NUCLEOTIDE SEQUENCE</scope>
    <source>
        <strain evidence="4">TWF679</strain>
    </source>
</reference>
<dbReference type="OrthoDB" id="10042665at2759"/>
<feature type="coiled-coil region" evidence="1">
    <location>
        <begin position="185"/>
        <end position="212"/>
    </location>
</feature>
<dbReference type="SUPFAM" id="SSF52540">
    <property type="entry name" value="P-loop containing nucleoside triphosphate hydrolases"/>
    <property type="match status" value="1"/>
</dbReference>
<feature type="region of interest" description="Disordered" evidence="2">
    <location>
        <begin position="1"/>
        <end position="26"/>
    </location>
</feature>
<feature type="domain" description="AAA+ ATPase lid" evidence="3">
    <location>
        <begin position="622"/>
        <end position="712"/>
    </location>
</feature>
<dbReference type="Pfam" id="PF23232">
    <property type="entry name" value="AAA_lid_13"/>
    <property type="match status" value="1"/>
</dbReference>
<accession>A0A8H8V857</accession>
<name>A0A8H8V857_ORBOL</name>
<dbReference type="AlphaFoldDB" id="A0A8H8V857"/>
<organism evidence="4 5">
    <name type="scientific">Orbilia oligospora</name>
    <name type="common">Nematode-trapping fungus</name>
    <name type="synonym">Arthrobotrys oligospora</name>
    <dbReference type="NCBI Taxonomy" id="2813651"/>
    <lineage>
        <taxon>Eukaryota</taxon>
        <taxon>Fungi</taxon>
        <taxon>Dikarya</taxon>
        <taxon>Ascomycota</taxon>
        <taxon>Pezizomycotina</taxon>
        <taxon>Orbiliomycetes</taxon>
        <taxon>Orbiliales</taxon>
        <taxon>Orbiliaceae</taxon>
        <taxon>Orbilia</taxon>
    </lineage>
</organism>
<feature type="compositionally biased region" description="Basic and acidic residues" evidence="2">
    <location>
        <begin position="120"/>
        <end position="134"/>
    </location>
</feature>
<evidence type="ECO:0000256" key="1">
    <source>
        <dbReference type="SAM" id="Coils"/>
    </source>
</evidence>